<evidence type="ECO:0000256" key="5">
    <source>
        <dbReference type="ARBA" id="ARBA00022801"/>
    </source>
</evidence>
<keyword evidence="3 8" id="KW-0540">Nuclease</keyword>
<gene>
    <name evidence="8 10" type="primary">vapC</name>
    <name evidence="10" type="ORF">SBA1_530087</name>
</gene>
<dbReference type="GO" id="GO:0090729">
    <property type="term" value="F:toxin activity"/>
    <property type="evidence" value="ECO:0007669"/>
    <property type="project" value="UniProtKB-KW"/>
</dbReference>
<dbReference type="InterPro" id="IPR022907">
    <property type="entry name" value="VapC_family"/>
</dbReference>
<keyword evidence="6 8" id="KW-0460">Magnesium</keyword>
<evidence type="ECO:0000256" key="7">
    <source>
        <dbReference type="ARBA" id="ARBA00038093"/>
    </source>
</evidence>
<organism evidence="10 11">
    <name type="scientific">Candidatus Sulfotelmatobacter kueseliae</name>
    <dbReference type="NCBI Taxonomy" id="2042962"/>
    <lineage>
        <taxon>Bacteria</taxon>
        <taxon>Pseudomonadati</taxon>
        <taxon>Acidobacteriota</taxon>
        <taxon>Terriglobia</taxon>
        <taxon>Terriglobales</taxon>
        <taxon>Candidatus Korobacteraceae</taxon>
        <taxon>Candidatus Sulfotelmatobacter</taxon>
    </lineage>
</organism>
<feature type="binding site" evidence="8">
    <location>
        <position position="5"/>
    </location>
    <ligand>
        <name>Mg(2+)</name>
        <dbReference type="ChEBI" id="CHEBI:18420"/>
    </ligand>
</feature>
<dbReference type="AlphaFoldDB" id="A0A2U3KXR8"/>
<comment type="similarity">
    <text evidence="7 8">Belongs to the PINc/VapC protein family.</text>
</comment>
<evidence type="ECO:0000313" key="10">
    <source>
        <dbReference type="EMBL" id="SPF44451.1"/>
    </source>
</evidence>
<dbReference type="HAMAP" id="MF_00265">
    <property type="entry name" value="VapC_Nob1"/>
    <property type="match status" value="1"/>
</dbReference>
<evidence type="ECO:0000256" key="2">
    <source>
        <dbReference type="ARBA" id="ARBA00022649"/>
    </source>
</evidence>
<keyword evidence="4 8" id="KW-0479">Metal-binding</keyword>
<dbReference type="Proteomes" id="UP000238701">
    <property type="component" value="Unassembled WGS sequence"/>
</dbReference>
<protein>
    <recommendedName>
        <fullName evidence="8">Ribonuclease VapC</fullName>
        <shortName evidence="8">RNase VapC</shortName>
        <ecNumber evidence="8">3.1.-.-</ecNumber>
    </recommendedName>
    <alternativeName>
        <fullName evidence="8">Toxin VapC</fullName>
    </alternativeName>
</protein>
<name>A0A2U3KXR8_9BACT</name>
<accession>A0A2U3KXR8</accession>
<dbReference type="SUPFAM" id="SSF88723">
    <property type="entry name" value="PIN domain-like"/>
    <property type="match status" value="1"/>
</dbReference>
<dbReference type="PANTHER" id="PTHR33653:SF1">
    <property type="entry name" value="RIBONUCLEASE VAPC2"/>
    <property type="match status" value="1"/>
</dbReference>
<dbReference type="GO" id="GO:0004540">
    <property type="term" value="F:RNA nuclease activity"/>
    <property type="evidence" value="ECO:0007669"/>
    <property type="project" value="InterPro"/>
</dbReference>
<dbReference type="Gene3D" id="3.40.50.1010">
    <property type="entry name" value="5'-nuclease"/>
    <property type="match status" value="1"/>
</dbReference>
<dbReference type="PANTHER" id="PTHR33653">
    <property type="entry name" value="RIBONUCLEASE VAPC2"/>
    <property type="match status" value="1"/>
</dbReference>
<dbReference type="InterPro" id="IPR029060">
    <property type="entry name" value="PIN-like_dom_sf"/>
</dbReference>
<keyword evidence="8" id="KW-0800">Toxin</keyword>
<evidence type="ECO:0000256" key="4">
    <source>
        <dbReference type="ARBA" id="ARBA00022723"/>
    </source>
</evidence>
<reference evidence="11" key="1">
    <citation type="submission" date="2018-02" db="EMBL/GenBank/DDBJ databases">
        <authorList>
            <person name="Hausmann B."/>
        </authorList>
    </citation>
    <scope>NUCLEOTIDE SEQUENCE [LARGE SCALE GENOMIC DNA]</scope>
    <source>
        <strain evidence="11">Peat soil MAG SbA1</strain>
    </source>
</reference>
<dbReference type="EMBL" id="OMOD01000148">
    <property type="protein sequence ID" value="SPF44451.1"/>
    <property type="molecule type" value="Genomic_DNA"/>
</dbReference>
<comment type="function">
    <text evidence="8">Toxic component of a toxin-antitoxin (TA) system. An RNase.</text>
</comment>
<dbReference type="GO" id="GO:0000287">
    <property type="term" value="F:magnesium ion binding"/>
    <property type="evidence" value="ECO:0007669"/>
    <property type="project" value="UniProtKB-UniRule"/>
</dbReference>
<feature type="binding site" evidence="8">
    <location>
        <position position="91"/>
    </location>
    <ligand>
        <name>Mg(2+)</name>
        <dbReference type="ChEBI" id="CHEBI:18420"/>
    </ligand>
</feature>
<proteinExistence type="inferred from homology"/>
<sequence>MIAADTSTWVAFLEGSEGEDARLLDRALEERQVLMVPVVLTELLSDPKLPSSVAETLAEVPLVEIEPGYWQRAGLLRARVLAKSRKARLGDALLAQSCIDQGIPLLTRDRNFRAFAATADLDLVLGTETH</sequence>
<evidence type="ECO:0000313" key="11">
    <source>
        <dbReference type="Proteomes" id="UP000238701"/>
    </source>
</evidence>
<dbReference type="InterPro" id="IPR002716">
    <property type="entry name" value="PIN_dom"/>
</dbReference>
<evidence type="ECO:0000256" key="3">
    <source>
        <dbReference type="ARBA" id="ARBA00022722"/>
    </source>
</evidence>
<dbReference type="EC" id="3.1.-.-" evidence="8"/>
<keyword evidence="2 8" id="KW-1277">Toxin-antitoxin system</keyword>
<keyword evidence="5 8" id="KW-0378">Hydrolase</keyword>
<evidence type="ECO:0000259" key="9">
    <source>
        <dbReference type="Pfam" id="PF01850"/>
    </source>
</evidence>
<comment type="cofactor">
    <cofactor evidence="1 8">
        <name>Mg(2+)</name>
        <dbReference type="ChEBI" id="CHEBI:18420"/>
    </cofactor>
</comment>
<evidence type="ECO:0000256" key="1">
    <source>
        <dbReference type="ARBA" id="ARBA00001946"/>
    </source>
</evidence>
<dbReference type="Pfam" id="PF01850">
    <property type="entry name" value="PIN"/>
    <property type="match status" value="1"/>
</dbReference>
<feature type="domain" description="PIN" evidence="9">
    <location>
        <begin position="4"/>
        <end position="116"/>
    </location>
</feature>
<evidence type="ECO:0000256" key="6">
    <source>
        <dbReference type="ARBA" id="ARBA00022842"/>
    </source>
</evidence>
<evidence type="ECO:0000256" key="8">
    <source>
        <dbReference type="HAMAP-Rule" id="MF_00265"/>
    </source>
</evidence>
<dbReference type="GO" id="GO:0016787">
    <property type="term" value="F:hydrolase activity"/>
    <property type="evidence" value="ECO:0007669"/>
    <property type="project" value="UniProtKB-KW"/>
</dbReference>
<dbReference type="OrthoDB" id="9811788at2"/>
<dbReference type="InterPro" id="IPR050556">
    <property type="entry name" value="Type_II_TA_system_RNase"/>
</dbReference>